<evidence type="ECO:0000256" key="2">
    <source>
        <dbReference type="ARBA" id="ARBA00008240"/>
    </source>
</evidence>
<evidence type="ECO:0000313" key="13">
    <source>
        <dbReference type="EMBL" id="SED10169.1"/>
    </source>
</evidence>
<feature type="transmembrane region" description="Helical" evidence="11">
    <location>
        <begin position="251"/>
        <end position="273"/>
    </location>
</feature>
<sequence length="441" mass="46458">MPTPERPLVAEPTPHPSKKMARRAALGSFLGSVVEYYDFFVYGTAAALVFGKIFFPNSDSAAGTLASLATFGAAYIARPVGALLFGHAGDRIGRKNVLLFTLLLMGASTFAIGLLPTHATIGAAAPALLVVCRLLQGISAGGEQVGASLLTMEHSPEKSRGFYTSWLLNGAATGSILATLIFIPVGALPEEQLLTWGWRIPFLLSFIMVFITLLVRRGVDESPEFVEAEKEDAVAEFPVTTLLRTQLRATVIVFVAAFNTVISTIVIVFGLSYATQEHGVDRSTMLSAIAASQVVALFFHPLFGFIADRIGRKVVYASGCLLCAVGVYGFLGAIATGSTVLIVIATVALKGVVYSAPNALWPSFFAEMFTPNVRYTGVAVSTQLSFLLTGFAPTICYALIGGDDNWVLAATAIAGICLLAAAAAKISTKAPVHTPQVPATT</sequence>
<dbReference type="InterPro" id="IPR005829">
    <property type="entry name" value="Sugar_transporter_CS"/>
</dbReference>
<evidence type="ECO:0000256" key="6">
    <source>
        <dbReference type="ARBA" id="ARBA00022847"/>
    </source>
</evidence>
<keyword evidence="5 11" id="KW-0812">Transmembrane</keyword>
<dbReference type="Proteomes" id="UP000183561">
    <property type="component" value="Unassembled WGS sequence"/>
</dbReference>
<evidence type="ECO:0000256" key="1">
    <source>
        <dbReference type="ARBA" id="ARBA00004651"/>
    </source>
</evidence>
<evidence type="ECO:0000256" key="5">
    <source>
        <dbReference type="ARBA" id="ARBA00022692"/>
    </source>
</evidence>
<reference evidence="14" key="1">
    <citation type="submission" date="2016-10" db="EMBL/GenBank/DDBJ databases">
        <authorList>
            <person name="Varghese N."/>
            <person name="Submissions S."/>
        </authorList>
    </citation>
    <scope>NUCLEOTIDE SEQUENCE [LARGE SCALE GENOMIC DNA]</scope>
    <source>
        <strain evidence="14">DSM 44498</strain>
    </source>
</reference>
<name>A0A1H4XX16_9NOCA</name>
<feature type="transmembrane region" description="Helical" evidence="11">
    <location>
        <begin position="406"/>
        <end position="424"/>
    </location>
</feature>
<proteinExistence type="inferred from homology"/>
<dbReference type="EMBL" id="FNSV01000005">
    <property type="protein sequence ID" value="SED10169.1"/>
    <property type="molecule type" value="Genomic_DNA"/>
</dbReference>
<feature type="transmembrane region" description="Helical" evidence="11">
    <location>
        <begin position="162"/>
        <end position="184"/>
    </location>
</feature>
<dbReference type="PANTHER" id="PTHR43045">
    <property type="entry name" value="SHIKIMATE TRANSPORTER"/>
    <property type="match status" value="1"/>
</dbReference>
<dbReference type="PANTHER" id="PTHR43045:SF1">
    <property type="entry name" value="SHIKIMATE TRANSPORTER"/>
    <property type="match status" value="1"/>
</dbReference>
<keyword evidence="6" id="KW-0769">Symport</keyword>
<dbReference type="InterPro" id="IPR011701">
    <property type="entry name" value="MFS"/>
</dbReference>
<dbReference type="PROSITE" id="PS00217">
    <property type="entry name" value="SUGAR_TRANSPORT_2"/>
    <property type="match status" value="1"/>
</dbReference>
<comment type="subcellular location">
    <subcellularLocation>
        <location evidence="1">Cell membrane</location>
        <topology evidence="1">Multi-pass membrane protein</topology>
    </subcellularLocation>
</comment>
<feature type="transmembrane region" description="Helical" evidence="11">
    <location>
        <begin position="314"/>
        <end position="334"/>
    </location>
</feature>
<evidence type="ECO:0000313" key="14">
    <source>
        <dbReference type="Proteomes" id="UP000183561"/>
    </source>
</evidence>
<feature type="transmembrane region" description="Helical" evidence="11">
    <location>
        <begin position="61"/>
        <end position="85"/>
    </location>
</feature>
<dbReference type="GO" id="GO:0005886">
    <property type="term" value="C:plasma membrane"/>
    <property type="evidence" value="ECO:0007669"/>
    <property type="project" value="UniProtKB-SubCell"/>
</dbReference>
<dbReference type="InterPro" id="IPR036259">
    <property type="entry name" value="MFS_trans_sf"/>
</dbReference>
<keyword evidence="4" id="KW-1003">Cell membrane</keyword>
<dbReference type="FunFam" id="1.20.1250.20:FF:000001">
    <property type="entry name" value="Dicarboxylate MFS transporter"/>
    <property type="match status" value="1"/>
</dbReference>
<evidence type="ECO:0000256" key="10">
    <source>
        <dbReference type="ARBA" id="ARBA00039918"/>
    </source>
</evidence>
<dbReference type="InterPro" id="IPR020846">
    <property type="entry name" value="MFS_dom"/>
</dbReference>
<organism evidence="13 14">
    <name type="scientific">Rhodococcus koreensis</name>
    <dbReference type="NCBI Taxonomy" id="99653"/>
    <lineage>
        <taxon>Bacteria</taxon>
        <taxon>Bacillati</taxon>
        <taxon>Actinomycetota</taxon>
        <taxon>Actinomycetes</taxon>
        <taxon>Mycobacteriales</taxon>
        <taxon>Nocardiaceae</taxon>
        <taxon>Rhodococcus</taxon>
    </lineage>
</organism>
<comment type="function">
    <text evidence="9">May be a proton symporter involved in the uptake of osmolytes such as proline and glycine betaine.</text>
</comment>
<evidence type="ECO:0000256" key="3">
    <source>
        <dbReference type="ARBA" id="ARBA00022448"/>
    </source>
</evidence>
<evidence type="ECO:0000256" key="4">
    <source>
        <dbReference type="ARBA" id="ARBA00022475"/>
    </source>
</evidence>
<evidence type="ECO:0000256" key="11">
    <source>
        <dbReference type="SAM" id="Phobius"/>
    </source>
</evidence>
<keyword evidence="14" id="KW-1185">Reference proteome</keyword>
<dbReference type="OrthoDB" id="8953821at2"/>
<accession>A0A1H4XX16</accession>
<keyword evidence="7 11" id="KW-1133">Transmembrane helix</keyword>
<feature type="transmembrane region" description="Helical" evidence="11">
    <location>
        <begin position="373"/>
        <end position="400"/>
    </location>
</feature>
<evidence type="ECO:0000256" key="7">
    <source>
        <dbReference type="ARBA" id="ARBA00022989"/>
    </source>
</evidence>
<evidence type="ECO:0000256" key="9">
    <source>
        <dbReference type="ARBA" id="ARBA00037295"/>
    </source>
</evidence>
<dbReference type="SUPFAM" id="SSF103473">
    <property type="entry name" value="MFS general substrate transporter"/>
    <property type="match status" value="1"/>
</dbReference>
<dbReference type="Gene3D" id="1.20.1250.20">
    <property type="entry name" value="MFS general substrate transporter like domains"/>
    <property type="match status" value="2"/>
</dbReference>
<dbReference type="Pfam" id="PF07690">
    <property type="entry name" value="MFS_1"/>
    <property type="match status" value="1"/>
</dbReference>
<dbReference type="GO" id="GO:0015293">
    <property type="term" value="F:symporter activity"/>
    <property type="evidence" value="ECO:0007669"/>
    <property type="project" value="UniProtKB-KW"/>
</dbReference>
<evidence type="ECO:0000256" key="8">
    <source>
        <dbReference type="ARBA" id="ARBA00023136"/>
    </source>
</evidence>
<dbReference type="InterPro" id="IPR005828">
    <property type="entry name" value="MFS_sugar_transport-like"/>
</dbReference>
<keyword evidence="3" id="KW-0813">Transport</keyword>
<feature type="transmembrane region" description="Helical" evidence="11">
    <location>
        <begin position="340"/>
        <end position="361"/>
    </location>
</feature>
<feature type="domain" description="Major facilitator superfamily (MFS) profile" evidence="12">
    <location>
        <begin position="24"/>
        <end position="429"/>
    </location>
</feature>
<dbReference type="AlphaFoldDB" id="A0A1H4XX16"/>
<feature type="transmembrane region" description="Helical" evidence="11">
    <location>
        <begin position="285"/>
        <end position="307"/>
    </location>
</feature>
<dbReference type="RefSeq" id="WP_072947975.1">
    <property type="nucleotide sequence ID" value="NZ_FNSV01000005.1"/>
</dbReference>
<dbReference type="PROSITE" id="PS50850">
    <property type="entry name" value="MFS"/>
    <property type="match status" value="1"/>
</dbReference>
<evidence type="ECO:0000259" key="12">
    <source>
        <dbReference type="PROSITE" id="PS50850"/>
    </source>
</evidence>
<protein>
    <recommendedName>
        <fullName evidence="10">Putative proline/betaine transporter</fullName>
    </recommendedName>
</protein>
<feature type="transmembrane region" description="Helical" evidence="11">
    <location>
        <begin position="121"/>
        <end position="141"/>
    </location>
</feature>
<feature type="transmembrane region" description="Helical" evidence="11">
    <location>
        <begin position="196"/>
        <end position="215"/>
    </location>
</feature>
<dbReference type="CDD" id="cd17369">
    <property type="entry name" value="MFS_ShiA_like"/>
    <property type="match status" value="1"/>
</dbReference>
<comment type="similarity">
    <text evidence="2">Belongs to the major facilitator superfamily. Metabolite:H+ Symporter (MHS) family (TC 2.A.1.6) family.</text>
</comment>
<feature type="transmembrane region" description="Helical" evidence="11">
    <location>
        <begin position="97"/>
        <end position="115"/>
    </location>
</feature>
<keyword evidence="8 11" id="KW-0472">Membrane</keyword>
<dbReference type="Pfam" id="PF00083">
    <property type="entry name" value="Sugar_tr"/>
    <property type="match status" value="1"/>
</dbReference>
<gene>
    <name evidence="13" type="ORF">SAMN04490239_6816</name>
</gene>
<feature type="transmembrane region" description="Helical" evidence="11">
    <location>
        <begin position="36"/>
        <end position="55"/>
    </location>
</feature>